<evidence type="ECO:0000256" key="1">
    <source>
        <dbReference type="SAM" id="MobiDB-lite"/>
    </source>
</evidence>
<evidence type="ECO:0000313" key="3">
    <source>
        <dbReference type="Proteomes" id="UP000004038"/>
    </source>
</evidence>
<sequence length="70" mass="8023">MAPGNEQSREDRIRERAYEIWEREGRKDGGHERHWEEAEKEMRKKESGISPSANPSGPGDPSGPQGRVRH</sequence>
<dbReference type="Pfam" id="PF11154">
    <property type="entry name" value="DUF2934"/>
    <property type="match status" value="1"/>
</dbReference>
<feature type="region of interest" description="Disordered" evidence="1">
    <location>
        <begin position="21"/>
        <end position="70"/>
    </location>
</feature>
<protein>
    <recommendedName>
        <fullName evidence="4">DUF2934 domain-containing protein</fullName>
    </recommendedName>
</protein>
<organism evidence="2 3">
    <name type="scientific">Sinorhizobium meliloti CCNWSX0020</name>
    <dbReference type="NCBI Taxonomy" id="1107881"/>
    <lineage>
        <taxon>Bacteria</taxon>
        <taxon>Pseudomonadati</taxon>
        <taxon>Pseudomonadota</taxon>
        <taxon>Alphaproteobacteria</taxon>
        <taxon>Hyphomicrobiales</taxon>
        <taxon>Rhizobiaceae</taxon>
        <taxon>Sinorhizobium/Ensifer group</taxon>
        <taxon>Sinorhizobium</taxon>
    </lineage>
</organism>
<dbReference type="RefSeq" id="WP_003535670.1">
    <property type="nucleotide sequence ID" value="NZ_AGVV01000098.1"/>
</dbReference>
<reference evidence="2 3" key="1">
    <citation type="journal article" date="2012" name="J. Bacteriol.">
        <title>Draft Genome Sequence of Sinorhizobium meliloti CCNWSX0020, a Nitrogen-Fixing Symbiont with Copper Tolerance Capability Isolated from Lead-Zinc Mine Tailings.</title>
        <authorList>
            <person name="Li Z."/>
            <person name="Ma Z."/>
            <person name="Hao X."/>
            <person name="Wei G."/>
        </authorList>
    </citation>
    <scope>NUCLEOTIDE SEQUENCE [LARGE SCALE GENOMIC DNA]</scope>
    <source>
        <strain evidence="2 3">CCNWSX0020</strain>
    </source>
</reference>
<feature type="compositionally biased region" description="Low complexity" evidence="1">
    <location>
        <begin position="50"/>
        <end position="70"/>
    </location>
</feature>
<accession>H0G959</accession>
<dbReference type="EMBL" id="AGVV01000098">
    <property type="protein sequence ID" value="EHK74155.1"/>
    <property type="molecule type" value="Genomic_DNA"/>
</dbReference>
<evidence type="ECO:0000313" key="2">
    <source>
        <dbReference type="EMBL" id="EHK74155.1"/>
    </source>
</evidence>
<name>H0G959_RHIML</name>
<dbReference type="Proteomes" id="UP000004038">
    <property type="component" value="Unassembled WGS sequence"/>
</dbReference>
<dbReference type="AlphaFoldDB" id="H0G959"/>
<proteinExistence type="predicted"/>
<evidence type="ECO:0008006" key="4">
    <source>
        <dbReference type="Google" id="ProtNLM"/>
    </source>
</evidence>
<dbReference type="InterPro" id="IPR021327">
    <property type="entry name" value="DUF2934"/>
</dbReference>
<feature type="compositionally biased region" description="Basic and acidic residues" evidence="1">
    <location>
        <begin position="21"/>
        <end position="47"/>
    </location>
</feature>
<gene>
    <name evidence="2" type="ORF">SM0020_30322</name>
</gene>